<dbReference type="FunFam" id="3.40.430.10:FF:000001">
    <property type="entry name" value="Dihydrofolate reductase"/>
    <property type="match status" value="1"/>
</dbReference>
<dbReference type="AlphaFoldDB" id="A0A286R7S7"/>
<dbReference type="Pfam" id="PF00186">
    <property type="entry name" value="DHFR_1"/>
    <property type="match status" value="1"/>
</dbReference>
<dbReference type="SUPFAM" id="SSF53597">
    <property type="entry name" value="Dihydrofolate reductase-like"/>
    <property type="match status" value="1"/>
</dbReference>
<reference evidence="11 12" key="1">
    <citation type="submission" date="2017-08" db="EMBL/GenBank/DDBJ databases">
        <title>Complete Genome Sequence of Bacillus kochii Oregon-R-modENCODE STRAIN BDGP4, isolated from Drosophila melanogaster gut.</title>
        <authorList>
            <person name="Wan K.H."/>
            <person name="Yu C."/>
            <person name="Park S."/>
            <person name="Hammonds A.S."/>
            <person name="Booth B.W."/>
            <person name="Celniker S.E."/>
        </authorList>
    </citation>
    <scope>NUCLEOTIDE SEQUENCE [LARGE SCALE GENOMIC DNA]</scope>
    <source>
        <strain evidence="11 12">BDGP4</strain>
    </source>
</reference>
<dbReference type="InterPro" id="IPR001796">
    <property type="entry name" value="DHFR_dom"/>
</dbReference>
<proteinExistence type="inferred from homology"/>
<evidence type="ECO:0000313" key="12">
    <source>
        <dbReference type="Proteomes" id="UP000215137"/>
    </source>
</evidence>
<accession>A0A286R7S7</accession>
<evidence type="ECO:0000256" key="1">
    <source>
        <dbReference type="ARBA" id="ARBA00004903"/>
    </source>
</evidence>
<gene>
    <name evidence="11" type="ORF">CKF48_19485</name>
</gene>
<comment type="pathway">
    <text evidence="1 8">Cofactor biosynthesis; tetrahydrofolate biosynthesis; 5,6,7,8-tetrahydrofolate from 7,8-dihydrofolate: step 1/1.</text>
</comment>
<comment type="similarity">
    <text evidence="2 8 9">Belongs to the dihydrofolate reductase family.</text>
</comment>
<dbReference type="EC" id="1.5.1.3" evidence="3 8"/>
<evidence type="ECO:0000256" key="2">
    <source>
        <dbReference type="ARBA" id="ARBA00009539"/>
    </source>
</evidence>
<keyword evidence="12" id="KW-1185">Reference proteome</keyword>
<dbReference type="GO" id="GO:0070401">
    <property type="term" value="F:NADP+ binding"/>
    <property type="evidence" value="ECO:0007669"/>
    <property type="project" value="UniProtKB-ARBA"/>
</dbReference>
<feature type="domain" description="DHFR" evidence="10">
    <location>
        <begin position="1"/>
        <end position="160"/>
    </location>
</feature>
<dbReference type="GO" id="GO:0046452">
    <property type="term" value="P:dihydrofolate metabolic process"/>
    <property type="evidence" value="ECO:0007669"/>
    <property type="project" value="TreeGrafter"/>
</dbReference>
<dbReference type="Proteomes" id="UP000215137">
    <property type="component" value="Chromosome"/>
</dbReference>
<keyword evidence="5 8" id="KW-0521">NADP</keyword>
<protein>
    <recommendedName>
        <fullName evidence="3 8">Dihydrofolate reductase</fullName>
        <ecNumber evidence="3 8">1.5.1.3</ecNumber>
    </recommendedName>
</protein>
<dbReference type="PRINTS" id="PR00070">
    <property type="entry name" value="DHFR"/>
</dbReference>
<organism evidence="11 12">
    <name type="scientific">Cytobacillus kochii</name>
    <dbReference type="NCBI Taxonomy" id="859143"/>
    <lineage>
        <taxon>Bacteria</taxon>
        <taxon>Bacillati</taxon>
        <taxon>Bacillota</taxon>
        <taxon>Bacilli</taxon>
        <taxon>Bacillales</taxon>
        <taxon>Bacillaceae</taxon>
        <taxon>Cytobacillus</taxon>
    </lineage>
</organism>
<evidence type="ECO:0000259" key="10">
    <source>
        <dbReference type="PROSITE" id="PS51330"/>
    </source>
</evidence>
<evidence type="ECO:0000256" key="5">
    <source>
        <dbReference type="ARBA" id="ARBA00022857"/>
    </source>
</evidence>
<dbReference type="PROSITE" id="PS00075">
    <property type="entry name" value="DHFR_1"/>
    <property type="match status" value="1"/>
</dbReference>
<dbReference type="EMBL" id="CP022983">
    <property type="protein sequence ID" value="ASV69301.1"/>
    <property type="molecule type" value="Genomic_DNA"/>
</dbReference>
<comment type="catalytic activity">
    <reaction evidence="8">
        <text>(6S)-5,6,7,8-tetrahydrofolate + NADP(+) = 7,8-dihydrofolate + NADPH + H(+)</text>
        <dbReference type="Rhea" id="RHEA:15009"/>
        <dbReference type="ChEBI" id="CHEBI:15378"/>
        <dbReference type="ChEBI" id="CHEBI:57451"/>
        <dbReference type="ChEBI" id="CHEBI:57453"/>
        <dbReference type="ChEBI" id="CHEBI:57783"/>
        <dbReference type="ChEBI" id="CHEBI:58349"/>
        <dbReference type="EC" id="1.5.1.3"/>
    </reaction>
</comment>
<sequence>MISLIWAMSENRVIGKDNQLPWHLPGDLQFFKETTLGHPVAMGRRTWLSLGRPLPGRENIVITRNTDFSPEQATVLNSIEQLITYSQEKQQEVFVIGGAQIYQSTLPYADKLYITKIHAEIEGDTSFPSFDLTEWKQVSVEKRSKDEKNAYDYEFQVYVRK</sequence>
<dbReference type="OrthoDB" id="9804315at2"/>
<dbReference type="PANTHER" id="PTHR48069:SF3">
    <property type="entry name" value="DIHYDROFOLATE REDUCTASE"/>
    <property type="match status" value="1"/>
</dbReference>
<dbReference type="GeneID" id="97216651"/>
<dbReference type="CDD" id="cd00209">
    <property type="entry name" value="DHFR"/>
    <property type="match status" value="1"/>
</dbReference>
<dbReference type="GO" id="GO:0046654">
    <property type="term" value="P:tetrahydrofolate biosynthetic process"/>
    <property type="evidence" value="ECO:0007669"/>
    <property type="project" value="UniProtKB-UniPathway"/>
</dbReference>
<evidence type="ECO:0000256" key="4">
    <source>
        <dbReference type="ARBA" id="ARBA00022563"/>
    </source>
</evidence>
<dbReference type="GO" id="GO:0005829">
    <property type="term" value="C:cytosol"/>
    <property type="evidence" value="ECO:0007669"/>
    <property type="project" value="TreeGrafter"/>
</dbReference>
<evidence type="ECO:0000313" key="11">
    <source>
        <dbReference type="EMBL" id="ASV69301.1"/>
    </source>
</evidence>
<dbReference type="GO" id="GO:0046655">
    <property type="term" value="P:folic acid metabolic process"/>
    <property type="evidence" value="ECO:0007669"/>
    <property type="project" value="TreeGrafter"/>
</dbReference>
<evidence type="ECO:0000256" key="6">
    <source>
        <dbReference type="ARBA" id="ARBA00023002"/>
    </source>
</evidence>
<evidence type="ECO:0000256" key="9">
    <source>
        <dbReference type="RuleBase" id="RU004474"/>
    </source>
</evidence>
<dbReference type="RefSeq" id="WP_095372864.1">
    <property type="nucleotide sequence ID" value="NZ_CANMJM010000001.1"/>
</dbReference>
<dbReference type="InterPro" id="IPR024072">
    <property type="entry name" value="DHFR-like_dom_sf"/>
</dbReference>
<dbReference type="PIRSF" id="PIRSF000194">
    <property type="entry name" value="DHFR"/>
    <property type="match status" value="1"/>
</dbReference>
<dbReference type="InterPro" id="IPR017925">
    <property type="entry name" value="DHFR_CS"/>
</dbReference>
<dbReference type="GO" id="GO:0006730">
    <property type="term" value="P:one-carbon metabolic process"/>
    <property type="evidence" value="ECO:0007669"/>
    <property type="project" value="UniProtKB-KW"/>
</dbReference>
<dbReference type="KEGG" id="bko:CKF48_19485"/>
<evidence type="ECO:0000256" key="3">
    <source>
        <dbReference type="ARBA" id="ARBA00012856"/>
    </source>
</evidence>
<comment type="function">
    <text evidence="7 8">Key enzyme in folate metabolism. Catalyzes an essential reaction for de novo glycine and purine synthesis, and for DNA precursor synthesis.</text>
</comment>
<dbReference type="PROSITE" id="PS51330">
    <property type="entry name" value="DHFR_2"/>
    <property type="match status" value="1"/>
</dbReference>
<name>A0A286R7S7_9BACI</name>
<evidence type="ECO:0000256" key="7">
    <source>
        <dbReference type="ARBA" id="ARBA00025067"/>
    </source>
</evidence>
<dbReference type="PANTHER" id="PTHR48069">
    <property type="entry name" value="DIHYDROFOLATE REDUCTASE"/>
    <property type="match status" value="1"/>
</dbReference>
<dbReference type="Gene3D" id="3.40.430.10">
    <property type="entry name" value="Dihydrofolate Reductase, subunit A"/>
    <property type="match status" value="1"/>
</dbReference>
<keyword evidence="6 8" id="KW-0560">Oxidoreductase</keyword>
<keyword evidence="4 8" id="KW-0554">One-carbon metabolism</keyword>
<dbReference type="GO" id="GO:0004146">
    <property type="term" value="F:dihydrofolate reductase activity"/>
    <property type="evidence" value="ECO:0007669"/>
    <property type="project" value="UniProtKB-EC"/>
</dbReference>
<evidence type="ECO:0000256" key="8">
    <source>
        <dbReference type="PIRNR" id="PIRNR000194"/>
    </source>
</evidence>
<dbReference type="InterPro" id="IPR012259">
    <property type="entry name" value="DHFR"/>
</dbReference>
<dbReference type="UniPathway" id="UPA00077">
    <property type="reaction ID" value="UER00158"/>
</dbReference>